<dbReference type="PANTHER" id="PTHR45586">
    <property type="entry name" value="TPR REPEAT-CONTAINING PROTEIN PA4667"/>
    <property type="match status" value="1"/>
</dbReference>
<keyword evidence="1 4" id="KW-0479">Metal-binding</keyword>
<feature type="binding site" evidence="4">
    <location>
        <position position="356"/>
    </location>
    <ligand>
        <name>Fe cation</name>
        <dbReference type="ChEBI" id="CHEBI:24875"/>
    </ligand>
</feature>
<feature type="topological domain" description="Cytoplasmic" evidence="4">
    <location>
        <begin position="21"/>
        <end position="385"/>
    </location>
</feature>
<reference evidence="6 7" key="1">
    <citation type="submission" date="2019-07" db="EMBL/GenBank/DDBJ databases">
        <authorList>
            <person name="Yang M."/>
            <person name="Zhao D."/>
            <person name="Xiang H."/>
        </authorList>
    </citation>
    <scope>NUCLEOTIDE SEQUENCE [LARGE SCALE GENOMIC DNA]</scope>
    <source>
        <strain evidence="6 7">IM1326</strain>
    </source>
</reference>
<dbReference type="NCBIfam" id="NF008757">
    <property type="entry name" value="PRK11788.1-5"/>
    <property type="match status" value="1"/>
</dbReference>
<evidence type="ECO:0000313" key="7">
    <source>
        <dbReference type="Proteomes" id="UP000320359"/>
    </source>
</evidence>
<dbReference type="InterPro" id="IPR051012">
    <property type="entry name" value="CellSynth/LPSAsmb/PSIAsmb"/>
</dbReference>
<dbReference type="PANTHER" id="PTHR45586:SF1">
    <property type="entry name" value="LIPOPOLYSACCHARIDE ASSEMBLY PROTEIN B"/>
    <property type="match status" value="1"/>
</dbReference>
<feature type="binding site" evidence="4">
    <location>
        <position position="367"/>
    </location>
    <ligand>
        <name>Fe cation</name>
        <dbReference type="ChEBI" id="CHEBI:24875"/>
    </ligand>
</feature>
<dbReference type="AlphaFoldDB" id="A0A552X4G8"/>
<keyword evidence="4" id="KW-0408">Iron</keyword>
<evidence type="ECO:0000256" key="1">
    <source>
        <dbReference type="ARBA" id="ARBA00022723"/>
    </source>
</evidence>
<dbReference type="InterPro" id="IPR011990">
    <property type="entry name" value="TPR-like_helical_dom_sf"/>
</dbReference>
<dbReference type="GO" id="GO:0008653">
    <property type="term" value="P:lipopolysaccharide metabolic process"/>
    <property type="evidence" value="ECO:0007669"/>
    <property type="project" value="InterPro"/>
</dbReference>
<protein>
    <recommendedName>
        <fullName evidence="4">Lipopolysaccharide assembly protein B</fullName>
    </recommendedName>
</protein>
<evidence type="ECO:0000256" key="2">
    <source>
        <dbReference type="ARBA" id="ARBA00022737"/>
    </source>
</evidence>
<sequence>MLELLFLLLPVAAAYGWFMGRNSVRVEQRKEQEEFSRNYVTGINLLLSEQSDKAVDLFIDMLDIDSETIETHWTLGKLFRRRGEVERAIRIHQNLISRPSLSEQERHHAMFELGQDYLSAGLYDRAEKMFSELQQHSTYQAESLANLLSLYEATHEWDKAIWVALKLSKQDKSVLPVVAQLYCELADAQQDAEATLKFYEKALKHDKDCIRARLALGRWWLGEEKPKKALAYLLPVADADPDFIPEVLPLLRTAYDDLDDQEGLVSFLHDIVMEKPCASAVVMLADIIAKRNDREAAEQFMLVALQKNPTMRAFHKLIEFNVASADSGKAKKSLHMLATMVSEQLKQRSRYRCRHCGFSGQTLYWHCPSCKYWGSIKPTRGLDGE</sequence>
<proteinExistence type="inferred from homology"/>
<organism evidence="6 7">
    <name type="scientific">Aliidiomarina halalkaliphila</name>
    <dbReference type="NCBI Taxonomy" id="2593535"/>
    <lineage>
        <taxon>Bacteria</taxon>
        <taxon>Pseudomonadati</taxon>
        <taxon>Pseudomonadota</taxon>
        <taxon>Gammaproteobacteria</taxon>
        <taxon>Alteromonadales</taxon>
        <taxon>Idiomarinaceae</taxon>
        <taxon>Aliidiomarina</taxon>
    </lineage>
</organism>
<dbReference type="InterPro" id="IPR041166">
    <property type="entry name" value="Rubredoxin_2"/>
</dbReference>
<keyword evidence="4" id="KW-1133">Transmembrane helix</keyword>
<dbReference type="Gene3D" id="1.25.40.10">
    <property type="entry name" value="Tetratricopeptide repeat domain"/>
    <property type="match status" value="2"/>
</dbReference>
<feature type="domain" description="LapB rubredoxin metal binding" evidence="5">
    <location>
        <begin position="351"/>
        <end position="378"/>
    </location>
</feature>
<keyword evidence="3 4" id="KW-0802">TPR repeat</keyword>
<keyword evidence="7" id="KW-1185">Reference proteome</keyword>
<dbReference type="NCBIfam" id="NF008753">
    <property type="entry name" value="PRK11788.1-1"/>
    <property type="match status" value="1"/>
</dbReference>
<keyword evidence="4" id="KW-1003">Cell membrane</keyword>
<comment type="similarity">
    <text evidence="4">Belongs to the LapB family.</text>
</comment>
<keyword evidence="4" id="KW-0472">Membrane</keyword>
<gene>
    <name evidence="4 6" type="primary">lapB</name>
    <name evidence="6" type="ORF">FM042_02840</name>
</gene>
<dbReference type="Proteomes" id="UP000320359">
    <property type="component" value="Unassembled WGS sequence"/>
</dbReference>
<dbReference type="EMBL" id="VJWL01000001">
    <property type="protein sequence ID" value="TRW49809.1"/>
    <property type="molecule type" value="Genomic_DNA"/>
</dbReference>
<dbReference type="OrthoDB" id="507476at2"/>
<dbReference type="HAMAP" id="MF_00994">
    <property type="entry name" value="LPS_assembly_LapB"/>
    <property type="match status" value="1"/>
</dbReference>
<dbReference type="GO" id="GO:0046890">
    <property type="term" value="P:regulation of lipid biosynthetic process"/>
    <property type="evidence" value="ECO:0007669"/>
    <property type="project" value="UniProtKB-UniRule"/>
</dbReference>
<dbReference type="GO" id="GO:0005506">
    <property type="term" value="F:iron ion binding"/>
    <property type="evidence" value="ECO:0007669"/>
    <property type="project" value="UniProtKB-UniRule"/>
</dbReference>
<keyword evidence="4" id="KW-0997">Cell inner membrane</keyword>
<dbReference type="InterPro" id="IPR030865">
    <property type="entry name" value="LapB"/>
</dbReference>
<accession>A0A552X4G8</accession>
<keyword evidence="2 4" id="KW-0677">Repeat</keyword>
<comment type="subcellular location">
    <subcellularLocation>
        <location evidence="4">Cell inner membrane</location>
        <topology evidence="4">Single-pass membrane protein</topology>
        <orientation evidence="4">Cytoplasmic side</orientation>
    </subcellularLocation>
</comment>
<evidence type="ECO:0000256" key="3">
    <source>
        <dbReference type="ARBA" id="ARBA00022803"/>
    </source>
</evidence>
<evidence type="ECO:0000313" key="6">
    <source>
        <dbReference type="EMBL" id="TRW49809.1"/>
    </source>
</evidence>
<evidence type="ECO:0000259" key="5">
    <source>
        <dbReference type="Pfam" id="PF18073"/>
    </source>
</evidence>
<dbReference type="Pfam" id="PF18073">
    <property type="entry name" value="Zn_ribbon_LapB"/>
    <property type="match status" value="1"/>
</dbReference>
<feature type="binding site" evidence="4">
    <location>
        <position position="370"/>
    </location>
    <ligand>
        <name>Fe cation</name>
        <dbReference type="ChEBI" id="CHEBI:24875"/>
    </ligand>
</feature>
<keyword evidence="4" id="KW-0812">Transmembrane</keyword>
<feature type="binding site" evidence="4">
    <location>
        <position position="353"/>
    </location>
    <ligand>
        <name>Fe cation</name>
        <dbReference type="ChEBI" id="CHEBI:24875"/>
    </ligand>
</feature>
<dbReference type="SUPFAM" id="SSF48452">
    <property type="entry name" value="TPR-like"/>
    <property type="match status" value="1"/>
</dbReference>
<dbReference type="GO" id="GO:0009898">
    <property type="term" value="C:cytoplasmic side of plasma membrane"/>
    <property type="evidence" value="ECO:0007669"/>
    <property type="project" value="UniProtKB-UniRule"/>
</dbReference>
<name>A0A552X4G8_9GAMM</name>
<dbReference type="NCBIfam" id="NF008756">
    <property type="entry name" value="PRK11788.1-4"/>
    <property type="match status" value="1"/>
</dbReference>
<evidence type="ECO:0000256" key="4">
    <source>
        <dbReference type="HAMAP-Rule" id="MF_00994"/>
    </source>
</evidence>
<comment type="function">
    <text evidence="4">Modulates cellular lipopolysaccharide (LPS) levels by regulating LpxC, which is involved in lipid A biosynthesis. May act by modulating the proteolytic activity of FtsH towards LpxC. May also coordinate assembly of proteins involved in LPS synthesis at the plasma membrane.</text>
</comment>
<comment type="caution">
    <text evidence="6">The sequence shown here is derived from an EMBL/GenBank/DDBJ whole genome shotgun (WGS) entry which is preliminary data.</text>
</comment>
<dbReference type="RefSeq" id="WP_143234230.1">
    <property type="nucleotide sequence ID" value="NZ_VJWL01000001.1"/>
</dbReference>